<dbReference type="AlphaFoldDB" id="A0A6L2P6N3"/>
<dbReference type="EMBL" id="BKCJ010010701">
    <property type="protein sequence ID" value="GEU92745.1"/>
    <property type="molecule type" value="Genomic_DNA"/>
</dbReference>
<accession>A0A6L2P6N3</accession>
<protein>
    <submittedName>
        <fullName evidence="1">Uncharacterized protein</fullName>
    </submittedName>
</protein>
<proteinExistence type="predicted"/>
<evidence type="ECO:0000313" key="1">
    <source>
        <dbReference type="EMBL" id="GEU92745.1"/>
    </source>
</evidence>
<name>A0A6L2P6N3_TANCI</name>
<reference evidence="1" key="1">
    <citation type="journal article" date="2019" name="Sci. Rep.">
        <title>Draft genome of Tanacetum cinerariifolium, the natural source of mosquito coil.</title>
        <authorList>
            <person name="Yamashiro T."/>
            <person name="Shiraishi A."/>
            <person name="Satake H."/>
            <person name="Nakayama K."/>
        </authorList>
    </citation>
    <scope>NUCLEOTIDE SEQUENCE</scope>
</reference>
<comment type="caution">
    <text evidence="1">The sequence shown here is derived from an EMBL/GenBank/DDBJ whole genome shotgun (WGS) entry which is preliminary data.</text>
</comment>
<organism evidence="1">
    <name type="scientific">Tanacetum cinerariifolium</name>
    <name type="common">Dalmatian daisy</name>
    <name type="synonym">Chrysanthemum cinerariifolium</name>
    <dbReference type="NCBI Taxonomy" id="118510"/>
    <lineage>
        <taxon>Eukaryota</taxon>
        <taxon>Viridiplantae</taxon>
        <taxon>Streptophyta</taxon>
        <taxon>Embryophyta</taxon>
        <taxon>Tracheophyta</taxon>
        <taxon>Spermatophyta</taxon>
        <taxon>Magnoliopsida</taxon>
        <taxon>eudicotyledons</taxon>
        <taxon>Gunneridae</taxon>
        <taxon>Pentapetalae</taxon>
        <taxon>asterids</taxon>
        <taxon>campanulids</taxon>
        <taxon>Asterales</taxon>
        <taxon>Asteraceae</taxon>
        <taxon>Asteroideae</taxon>
        <taxon>Anthemideae</taxon>
        <taxon>Anthemidinae</taxon>
        <taxon>Tanacetum</taxon>
    </lineage>
</organism>
<sequence length="201" mass="23228">MNCTLYYSDENLWVVIQGVKKLENKRRSRSSSLKRLRRVGTSKRVESSNNIVVDTQEDASKQGGVAKLDADEDVTLVDVDTVVEMDDDTLGRMEEDVIAVKEVNVAEPTVFDDEEMQETHLDNIKKYHSLKRKPISVVQARKNMIVYLKNMAGYKIQHLKGMTYDQVRPIFKREYNKVQTFLKSDRDEEPTKKRAAKETLL</sequence>
<gene>
    <name evidence="1" type="ORF">Tci_064723</name>
</gene>